<sequence>MNQTIIDAINERRTLTFFYHGERRVVEPHCYGEDTKGHDALRAYQLGGKGWRFFHVRDMEGGLSLGSVFPRARPDYKRNDEMMDRIYAQL</sequence>
<evidence type="ECO:0008006" key="3">
    <source>
        <dbReference type="Google" id="ProtNLM"/>
    </source>
</evidence>
<keyword evidence="2" id="KW-1185">Reference proteome</keyword>
<comment type="caution">
    <text evidence="1">The sequence shown here is derived from an EMBL/GenBank/DDBJ whole genome shotgun (WGS) entry which is preliminary data.</text>
</comment>
<reference evidence="2" key="1">
    <citation type="journal article" date="2019" name="Int. J. Syst. Evol. Microbiol.">
        <title>The Global Catalogue of Microorganisms (GCM) 10K type strain sequencing project: providing services to taxonomists for standard genome sequencing and annotation.</title>
        <authorList>
            <consortium name="The Broad Institute Genomics Platform"/>
            <consortium name="The Broad Institute Genome Sequencing Center for Infectious Disease"/>
            <person name="Wu L."/>
            <person name="Ma J."/>
        </authorList>
    </citation>
    <scope>NUCLEOTIDE SEQUENCE [LARGE SCALE GENOMIC DNA]</scope>
    <source>
        <strain evidence="2">CGMCC 1.12922</strain>
    </source>
</reference>
<dbReference type="RefSeq" id="WP_188530252.1">
    <property type="nucleotide sequence ID" value="NZ_BMGI01000006.1"/>
</dbReference>
<gene>
    <name evidence="1" type="ORF">GCM10011358_34630</name>
</gene>
<accession>A0ABQ1QYM8</accession>
<evidence type="ECO:0000313" key="2">
    <source>
        <dbReference type="Proteomes" id="UP000617355"/>
    </source>
</evidence>
<dbReference type="Proteomes" id="UP000617355">
    <property type="component" value="Unassembled WGS sequence"/>
</dbReference>
<proteinExistence type="predicted"/>
<evidence type="ECO:0000313" key="1">
    <source>
        <dbReference type="EMBL" id="GGD47872.1"/>
    </source>
</evidence>
<dbReference type="EMBL" id="BMGI01000006">
    <property type="protein sequence ID" value="GGD47872.1"/>
    <property type="molecule type" value="Genomic_DNA"/>
</dbReference>
<name>A0ABQ1QYM8_9RHOB</name>
<protein>
    <recommendedName>
        <fullName evidence="3">WYL domain-containing protein</fullName>
    </recommendedName>
</protein>
<organism evidence="1 2">
    <name type="scientific">Sinisalibacter lacisalsi</name>
    <dbReference type="NCBI Taxonomy" id="1526570"/>
    <lineage>
        <taxon>Bacteria</taxon>
        <taxon>Pseudomonadati</taxon>
        <taxon>Pseudomonadota</taxon>
        <taxon>Alphaproteobacteria</taxon>
        <taxon>Rhodobacterales</taxon>
        <taxon>Roseobacteraceae</taxon>
        <taxon>Sinisalibacter</taxon>
    </lineage>
</organism>